<dbReference type="OMA" id="GALPHMY"/>
<evidence type="ECO:0000256" key="2">
    <source>
        <dbReference type="ARBA" id="ARBA00023002"/>
    </source>
</evidence>
<keyword evidence="2" id="KW-0560">Oxidoreductase</keyword>
<gene>
    <name evidence="3" type="ORF">ZOSMA_21G00370</name>
</gene>
<evidence type="ECO:0000313" key="3">
    <source>
        <dbReference type="EMBL" id="KMZ69183.1"/>
    </source>
</evidence>
<sequence length="272" mass="28804">MGGSSTSEKRLQGMIALITGGSAGIGESTARLFCRQGAKVVIADIQDELGEAVCRDIGPSAMFVHCDVTQENDVENAVNKVMINHGKLDIMFNNAGTIEYGYTSITDVSVSEFERVMSLNVTGVLLGTKYAARVMVPVRQGTIINTASVASIIAGVTGYGYSSSKHAVLGITKNAAMELGMVGVRVNCVSPSVVATNLSKIGFKINDTEELEEMFASKAVLKGVKLNVEDVAESVLFLASKESRYINGHNLVIDGGLVQTNSLVSPHTYTCN</sequence>
<dbReference type="FunFam" id="3.40.50.720:FF:000084">
    <property type="entry name" value="Short-chain dehydrogenase reductase"/>
    <property type="match status" value="1"/>
</dbReference>
<dbReference type="InterPro" id="IPR036291">
    <property type="entry name" value="NAD(P)-bd_dom_sf"/>
</dbReference>
<organism evidence="3 4">
    <name type="scientific">Zostera marina</name>
    <name type="common">Eelgrass</name>
    <dbReference type="NCBI Taxonomy" id="29655"/>
    <lineage>
        <taxon>Eukaryota</taxon>
        <taxon>Viridiplantae</taxon>
        <taxon>Streptophyta</taxon>
        <taxon>Embryophyta</taxon>
        <taxon>Tracheophyta</taxon>
        <taxon>Spermatophyta</taxon>
        <taxon>Magnoliopsida</taxon>
        <taxon>Liliopsida</taxon>
        <taxon>Zosteraceae</taxon>
        <taxon>Zostera</taxon>
    </lineage>
</organism>
<proteinExistence type="inferred from homology"/>
<dbReference type="STRING" id="29655.A0A0K9PJF8"/>
<reference evidence="4" key="1">
    <citation type="journal article" date="2016" name="Nature">
        <title>The genome of the seagrass Zostera marina reveals angiosperm adaptation to the sea.</title>
        <authorList>
            <person name="Olsen J.L."/>
            <person name="Rouze P."/>
            <person name="Verhelst B."/>
            <person name="Lin Y.-C."/>
            <person name="Bayer T."/>
            <person name="Collen J."/>
            <person name="Dattolo E."/>
            <person name="De Paoli E."/>
            <person name="Dittami S."/>
            <person name="Maumus F."/>
            <person name="Michel G."/>
            <person name="Kersting A."/>
            <person name="Lauritano C."/>
            <person name="Lohaus R."/>
            <person name="Toepel M."/>
            <person name="Tonon T."/>
            <person name="Vanneste K."/>
            <person name="Amirebrahimi M."/>
            <person name="Brakel J."/>
            <person name="Bostroem C."/>
            <person name="Chovatia M."/>
            <person name="Grimwood J."/>
            <person name="Jenkins J.W."/>
            <person name="Jueterbock A."/>
            <person name="Mraz A."/>
            <person name="Stam W.T."/>
            <person name="Tice H."/>
            <person name="Bornberg-Bauer E."/>
            <person name="Green P.J."/>
            <person name="Pearson G.A."/>
            <person name="Procaccini G."/>
            <person name="Duarte C.M."/>
            <person name="Schmutz J."/>
            <person name="Reusch T.B.H."/>
            <person name="Van de Peer Y."/>
        </authorList>
    </citation>
    <scope>NUCLEOTIDE SEQUENCE [LARGE SCALE GENOMIC DNA]</scope>
    <source>
        <strain evidence="4">cv. Finnish</strain>
    </source>
</reference>
<accession>A0A0K9PJF8</accession>
<evidence type="ECO:0000313" key="4">
    <source>
        <dbReference type="Proteomes" id="UP000036987"/>
    </source>
</evidence>
<dbReference type="InterPro" id="IPR020904">
    <property type="entry name" value="Sc_DH/Rdtase_CS"/>
</dbReference>
<dbReference type="PROSITE" id="PS00061">
    <property type="entry name" value="ADH_SHORT"/>
    <property type="match status" value="1"/>
</dbReference>
<dbReference type="GO" id="GO:0016491">
    <property type="term" value="F:oxidoreductase activity"/>
    <property type="evidence" value="ECO:0007669"/>
    <property type="project" value="UniProtKB-KW"/>
</dbReference>
<dbReference type="EMBL" id="LFYR01000785">
    <property type="protein sequence ID" value="KMZ69183.1"/>
    <property type="molecule type" value="Genomic_DNA"/>
</dbReference>
<keyword evidence="4" id="KW-1185">Reference proteome</keyword>
<dbReference type="PANTHER" id="PTHR43180:SF30">
    <property type="entry name" value="MOMILACTONE A SYNTHASE"/>
    <property type="match status" value="1"/>
</dbReference>
<evidence type="ECO:0000256" key="1">
    <source>
        <dbReference type="ARBA" id="ARBA00006484"/>
    </source>
</evidence>
<dbReference type="SUPFAM" id="SSF51735">
    <property type="entry name" value="NAD(P)-binding Rossmann-fold domains"/>
    <property type="match status" value="1"/>
</dbReference>
<dbReference type="Pfam" id="PF13561">
    <property type="entry name" value="adh_short_C2"/>
    <property type="match status" value="1"/>
</dbReference>
<dbReference type="OrthoDB" id="1933718at2759"/>
<dbReference type="PANTHER" id="PTHR43180">
    <property type="entry name" value="3-OXOACYL-(ACYL-CARRIER-PROTEIN) REDUCTASE (AFU_ORTHOLOGUE AFUA_6G11210)"/>
    <property type="match status" value="1"/>
</dbReference>
<dbReference type="NCBIfam" id="NF005559">
    <property type="entry name" value="PRK07231.1"/>
    <property type="match status" value="1"/>
</dbReference>
<dbReference type="PRINTS" id="PR00081">
    <property type="entry name" value="GDHRDH"/>
</dbReference>
<comment type="similarity">
    <text evidence="1">Belongs to the short-chain dehydrogenases/reductases (SDR) family.</text>
</comment>
<dbReference type="Proteomes" id="UP000036987">
    <property type="component" value="Unassembled WGS sequence"/>
</dbReference>
<protein>
    <submittedName>
        <fullName evidence="3">Short-chain dehydrogenase reductase 2</fullName>
    </submittedName>
</protein>
<dbReference type="PRINTS" id="PR00080">
    <property type="entry name" value="SDRFAMILY"/>
</dbReference>
<comment type="caution">
    <text evidence="3">The sequence shown here is derived from an EMBL/GenBank/DDBJ whole genome shotgun (WGS) entry which is preliminary data.</text>
</comment>
<dbReference type="AlphaFoldDB" id="A0A0K9PJF8"/>
<name>A0A0K9PJF8_ZOSMR</name>
<dbReference type="Gene3D" id="3.40.50.720">
    <property type="entry name" value="NAD(P)-binding Rossmann-like Domain"/>
    <property type="match status" value="1"/>
</dbReference>
<dbReference type="InterPro" id="IPR002347">
    <property type="entry name" value="SDR_fam"/>
</dbReference>